<reference evidence="2" key="1">
    <citation type="submission" date="2025-08" db="UniProtKB">
        <authorList>
            <consortium name="RefSeq"/>
        </authorList>
    </citation>
    <scope>IDENTIFICATION</scope>
</reference>
<dbReference type="GeneID" id="101856885"/>
<keyword evidence="1" id="KW-1185">Reference proteome</keyword>
<evidence type="ECO:0000313" key="1">
    <source>
        <dbReference type="Proteomes" id="UP000694888"/>
    </source>
</evidence>
<sequence length="137" mass="15779">MKLTVGFVFSRMIAHASHCRGREVSYRGTHEVEENFAEFGGSVSFIDCTKNPDHPQFIPVYEFSEDQVRVLMPDEEQWIVDKAVEYVKCCADLMVRISVHFITFFISNQRANIDLMANLTRLLTDQVKKSALWLEAS</sequence>
<accession>A0ABM0JLP2</accession>
<dbReference type="Proteomes" id="UP000694888">
    <property type="component" value="Unplaced"/>
</dbReference>
<dbReference type="RefSeq" id="XP_005096611.1">
    <property type="nucleotide sequence ID" value="XM_005096554.3"/>
</dbReference>
<organism evidence="1 2">
    <name type="scientific">Aplysia californica</name>
    <name type="common">California sea hare</name>
    <dbReference type="NCBI Taxonomy" id="6500"/>
    <lineage>
        <taxon>Eukaryota</taxon>
        <taxon>Metazoa</taxon>
        <taxon>Spiralia</taxon>
        <taxon>Lophotrochozoa</taxon>
        <taxon>Mollusca</taxon>
        <taxon>Gastropoda</taxon>
        <taxon>Heterobranchia</taxon>
        <taxon>Euthyneura</taxon>
        <taxon>Tectipleura</taxon>
        <taxon>Aplysiida</taxon>
        <taxon>Aplysioidea</taxon>
        <taxon>Aplysiidae</taxon>
        <taxon>Aplysia</taxon>
    </lineage>
</organism>
<evidence type="ECO:0000313" key="2">
    <source>
        <dbReference type="RefSeq" id="XP_005096611.1"/>
    </source>
</evidence>
<gene>
    <name evidence="2" type="primary">LOC101856885</name>
</gene>
<protein>
    <submittedName>
        <fullName evidence="2">Uncharacterized protein LOC101856885</fullName>
    </submittedName>
</protein>
<name>A0ABM0JLP2_APLCA</name>
<proteinExistence type="predicted"/>